<dbReference type="SUPFAM" id="SSF56112">
    <property type="entry name" value="Protein kinase-like (PK-like)"/>
    <property type="match status" value="1"/>
</dbReference>
<comment type="caution">
    <text evidence="2">The sequence shown here is derived from an EMBL/GenBank/DDBJ whole genome shotgun (WGS) entry which is preliminary data.</text>
</comment>
<reference evidence="3" key="1">
    <citation type="journal article" date="2019" name="Int. J. Syst. Evol. Microbiol.">
        <title>The Global Catalogue of Microorganisms (GCM) 10K type strain sequencing project: providing services to taxonomists for standard genome sequencing and annotation.</title>
        <authorList>
            <consortium name="The Broad Institute Genomics Platform"/>
            <consortium name="The Broad Institute Genome Sequencing Center for Infectious Disease"/>
            <person name="Wu L."/>
            <person name="Ma J."/>
        </authorList>
    </citation>
    <scope>NUCLEOTIDE SEQUENCE [LARGE SCALE GENOMIC DNA]</scope>
    <source>
        <strain evidence="3">JCM 17809</strain>
    </source>
</reference>
<organism evidence="2 3">
    <name type="scientific">Fodinibacter luteus</name>
    <dbReference type="NCBI Taxonomy" id="552064"/>
    <lineage>
        <taxon>Bacteria</taxon>
        <taxon>Bacillati</taxon>
        <taxon>Actinomycetota</taxon>
        <taxon>Actinomycetes</taxon>
        <taxon>Micrococcales</taxon>
        <taxon>Intrasporangiaceae</taxon>
        <taxon>Fodinibacter (ex Wang et al. 2009)</taxon>
    </lineage>
</organism>
<keyword evidence="3" id="KW-1185">Reference proteome</keyword>
<dbReference type="RefSeq" id="WP_345207604.1">
    <property type="nucleotide sequence ID" value="NZ_BAABGM010000020.1"/>
</dbReference>
<dbReference type="Pfam" id="PF01636">
    <property type="entry name" value="APH"/>
    <property type="match status" value="1"/>
</dbReference>
<proteinExistence type="predicted"/>
<sequence>MESTWFERAAHPAHVSAALASEVPELRAGTSELVGCRVTRLRSAGDDAPAGAEGAWTATYLLTVRDGDAVPTTLAAHGTLVPPGADPPAADPTPGLTGDGWSCWLPDLRLHLRTWSADADLPGLAALTHEASARELLEPLLRRSAGGPDDPHGADDVRLAGCTATVASYKPGVRATVCCDLEYATTTPSPARPHAVVAKVHRPDEGRAVHDALEALWSSPLRTSPAVRIAEPLGYVDELGVSVQSHLDHELTLKDLLAQSFAGPGADPRLVDALRTTAAGIAALHTCGITDGPEVRWSDELAAVEAKHAKLAAVVPWLTDLTGDALARVAAAGERHAPDPAAPAHGSLRPAQVLLLDGGGLGLIDFDKVARAEPAVDLGLFLTKMRHTAVNKTGEPDEPGELDPARLEERSARVDALADAFLSAYRQQAPVTLERVRLWESLELFSLVLSAAKKLLPDRAATCAAMLERHLATQDR</sequence>
<evidence type="ECO:0000259" key="1">
    <source>
        <dbReference type="Pfam" id="PF01636"/>
    </source>
</evidence>
<name>A0ABP8KN76_9MICO</name>
<dbReference type="InterPro" id="IPR002575">
    <property type="entry name" value="Aminoglycoside_PTrfase"/>
</dbReference>
<evidence type="ECO:0000313" key="3">
    <source>
        <dbReference type="Proteomes" id="UP001500945"/>
    </source>
</evidence>
<dbReference type="Proteomes" id="UP001500945">
    <property type="component" value="Unassembled WGS sequence"/>
</dbReference>
<evidence type="ECO:0000313" key="2">
    <source>
        <dbReference type="EMBL" id="GAA4410828.1"/>
    </source>
</evidence>
<accession>A0ABP8KN76</accession>
<feature type="domain" description="Aminoglycoside phosphotransferase" evidence="1">
    <location>
        <begin position="195"/>
        <end position="389"/>
    </location>
</feature>
<protein>
    <recommendedName>
        <fullName evidence="1">Aminoglycoside phosphotransferase domain-containing protein</fullName>
    </recommendedName>
</protein>
<dbReference type="Gene3D" id="3.90.1200.10">
    <property type="match status" value="1"/>
</dbReference>
<dbReference type="InterPro" id="IPR011009">
    <property type="entry name" value="Kinase-like_dom_sf"/>
</dbReference>
<dbReference type="EMBL" id="BAABGM010000020">
    <property type="protein sequence ID" value="GAA4410828.1"/>
    <property type="molecule type" value="Genomic_DNA"/>
</dbReference>
<gene>
    <name evidence="2" type="ORF">GCM10023168_30950</name>
</gene>